<evidence type="ECO:0000259" key="4">
    <source>
        <dbReference type="Pfam" id="PF01336"/>
    </source>
</evidence>
<dbReference type="InterPro" id="IPR004805">
    <property type="entry name" value="DnaE2/DnaE/PolC"/>
</dbReference>
<evidence type="ECO:0000256" key="3">
    <source>
        <dbReference type="SAM" id="MobiDB-lite"/>
    </source>
</evidence>
<dbReference type="PANTHER" id="PTHR32294">
    <property type="entry name" value="DNA POLYMERASE III SUBUNIT ALPHA"/>
    <property type="match status" value="1"/>
</dbReference>
<feature type="region of interest" description="Disordered" evidence="3">
    <location>
        <begin position="170"/>
        <end position="196"/>
    </location>
</feature>
<dbReference type="CDD" id="cd04485">
    <property type="entry name" value="DnaE_OBF"/>
    <property type="match status" value="1"/>
</dbReference>
<keyword evidence="6" id="KW-1185">Reference proteome</keyword>
<evidence type="ECO:0000313" key="5">
    <source>
        <dbReference type="EMBL" id="MFC3631888.1"/>
    </source>
</evidence>
<comment type="caution">
    <text evidence="5">The sequence shown here is derived from an EMBL/GenBank/DDBJ whole genome shotgun (WGS) entry which is preliminary data.</text>
</comment>
<evidence type="ECO:0000313" key="6">
    <source>
        <dbReference type="Proteomes" id="UP001595539"/>
    </source>
</evidence>
<dbReference type="EMBL" id="JBHRXY010000050">
    <property type="protein sequence ID" value="MFC3631888.1"/>
    <property type="molecule type" value="Genomic_DNA"/>
</dbReference>
<accession>A0ABV7U9R9</accession>
<evidence type="ECO:0000256" key="2">
    <source>
        <dbReference type="ARBA" id="ARBA00017273"/>
    </source>
</evidence>
<dbReference type="PANTHER" id="PTHR32294:SF4">
    <property type="entry name" value="ERROR-PRONE DNA POLYMERASE"/>
    <property type="match status" value="1"/>
</dbReference>
<dbReference type="InterPro" id="IPR004365">
    <property type="entry name" value="NA-bd_OB_tRNA"/>
</dbReference>
<organism evidence="5 6">
    <name type="scientific">Paracoccus angustae</name>
    <dbReference type="NCBI Taxonomy" id="1671480"/>
    <lineage>
        <taxon>Bacteria</taxon>
        <taxon>Pseudomonadati</taxon>
        <taxon>Pseudomonadota</taxon>
        <taxon>Alphaproteobacteria</taxon>
        <taxon>Rhodobacterales</taxon>
        <taxon>Paracoccaceae</taxon>
        <taxon>Paracoccus</taxon>
    </lineage>
</organism>
<reference evidence="6" key="1">
    <citation type="journal article" date="2019" name="Int. J. Syst. Evol. Microbiol.">
        <title>The Global Catalogue of Microorganisms (GCM) 10K type strain sequencing project: providing services to taxonomists for standard genome sequencing and annotation.</title>
        <authorList>
            <consortium name="The Broad Institute Genomics Platform"/>
            <consortium name="The Broad Institute Genome Sequencing Center for Infectious Disease"/>
            <person name="Wu L."/>
            <person name="Ma J."/>
        </authorList>
    </citation>
    <scope>NUCLEOTIDE SEQUENCE [LARGE SCALE GENOMIC DNA]</scope>
    <source>
        <strain evidence="6">KCTC 42473</strain>
    </source>
</reference>
<feature type="domain" description="OB" evidence="4">
    <location>
        <begin position="84"/>
        <end position="155"/>
    </location>
</feature>
<name>A0ABV7U9R9_9RHOB</name>
<proteinExistence type="inferred from homology"/>
<gene>
    <name evidence="5" type="ORF">ACFOM8_20920</name>
</gene>
<dbReference type="Proteomes" id="UP001595539">
    <property type="component" value="Unassembled WGS sequence"/>
</dbReference>
<protein>
    <recommendedName>
        <fullName evidence="2">Error-prone DNA polymerase</fullName>
    </recommendedName>
</protein>
<evidence type="ECO:0000256" key="1">
    <source>
        <dbReference type="ARBA" id="ARBA00007391"/>
    </source>
</evidence>
<sequence>MRRSLPSGPSGSWRASAAMVSRKPAIALRPMTLGREVVEDYGHVGLSLRRHPVAFLRDRLKQRRIVTCAEAMDAPDRRWLETAGLVLVRQRPGSAKGVMFITIEDETGVANLVVWTKVFEAHRRIVLGAGMIAVRGRIQREGEVVHLVVHQLTDLSGDLAGVGRGGTAFPLPHGRGDEFRHGSPAPDPRGIVPEGPRPRDMYVRDLHLDSIKVKGRNFR</sequence>
<dbReference type="Pfam" id="PF01336">
    <property type="entry name" value="tRNA_anti-codon"/>
    <property type="match status" value="1"/>
</dbReference>
<comment type="similarity">
    <text evidence="1">Belongs to the DNA polymerase type-C family. DnaE2 subfamily.</text>
</comment>
<dbReference type="RefSeq" id="WP_377764315.1">
    <property type="nucleotide sequence ID" value="NZ_JBHRXY010000050.1"/>
</dbReference>